<dbReference type="SUPFAM" id="SSF47203">
    <property type="entry name" value="Acyl-CoA dehydrogenase C-terminal domain-like"/>
    <property type="match status" value="1"/>
</dbReference>
<dbReference type="InterPro" id="IPR037069">
    <property type="entry name" value="AcylCoA_DH/ox_N_sf"/>
</dbReference>
<organism evidence="8 9">
    <name type="scientific">Actinomadura rugatobispora</name>
    <dbReference type="NCBI Taxonomy" id="1994"/>
    <lineage>
        <taxon>Bacteria</taxon>
        <taxon>Bacillati</taxon>
        <taxon>Actinomycetota</taxon>
        <taxon>Actinomycetes</taxon>
        <taxon>Streptosporangiales</taxon>
        <taxon>Thermomonosporaceae</taxon>
        <taxon>Actinomadura</taxon>
    </lineage>
</organism>
<dbReference type="InterPro" id="IPR036250">
    <property type="entry name" value="AcylCo_DH-like_C"/>
</dbReference>
<evidence type="ECO:0000259" key="6">
    <source>
        <dbReference type="Pfam" id="PF00441"/>
    </source>
</evidence>
<evidence type="ECO:0000313" key="8">
    <source>
        <dbReference type="EMBL" id="MFC5751658.1"/>
    </source>
</evidence>
<dbReference type="SUPFAM" id="SSF56645">
    <property type="entry name" value="Acyl-CoA dehydrogenase NM domain-like"/>
    <property type="match status" value="1"/>
</dbReference>
<keyword evidence="9" id="KW-1185">Reference proteome</keyword>
<sequence length="365" mass="38283">MDLTLTEDQELIASTAREVLESRAGSAGARAMDGDPAGYSAELWKEMVELGWTGLAVPEERGGVGGGFLEVCLLFEQLGYALVPSPLLPSVACCALPIARYGTAGQQDEWLGAIARGRVVSHTPVAWDRPGEGPVAAASGDGFTLDGAALFVPYAASAEAFLVAAVLDGEPRAFLVDADSPGVTVEPAAGTVGFDRPCRVAFAGVRVPPDRVLGDDRAAVDAMSAYGAAATCAEMVGAAQRVLDVTIAYATEREQFGKPVGAFQAVQHHCADMAIDVLGSRFIAYEAIWRLSAGREAAEEVSMAKAWVSGAYERVCALGHQVHGAIGFTWEHDLHLYSRHAMATALAFGDDDHHLERLADGLGLA</sequence>
<comment type="cofactor">
    <cofactor evidence="1">
        <name>FAD</name>
        <dbReference type="ChEBI" id="CHEBI:57692"/>
    </cofactor>
</comment>
<dbReference type="Gene3D" id="1.20.140.10">
    <property type="entry name" value="Butyryl-CoA Dehydrogenase, subunit A, domain 3"/>
    <property type="match status" value="1"/>
</dbReference>
<dbReference type="CDD" id="cd00567">
    <property type="entry name" value="ACAD"/>
    <property type="match status" value="1"/>
</dbReference>
<feature type="domain" description="Acyl-CoA dehydrogenase/oxidase N-terminal" evidence="7">
    <location>
        <begin position="6"/>
        <end position="117"/>
    </location>
</feature>
<dbReference type="Proteomes" id="UP001596074">
    <property type="component" value="Unassembled WGS sequence"/>
</dbReference>
<dbReference type="PANTHER" id="PTHR43884">
    <property type="entry name" value="ACYL-COA DEHYDROGENASE"/>
    <property type="match status" value="1"/>
</dbReference>
<dbReference type="PANTHER" id="PTHR43884:SF20">
    <property type="entry name" value="ACYL-COA DEHYDROGENASE FADE28"/>
    <property type="match status" value="1"/>
</dbReference>
<protein>
    <submittedName>
        <fullName evidence="8">Acyl-CoA dehydrogenase family protein</fullName>
        <ecNumber evidence="8">1.-.-.-</ecNumber>
    </submittedName>
</protein>
<dbReference type="Gene3D" id="1.10.540.10">
    <property type="entry name" value="Acyl-CoA dehydrogenase/oxidase, N-terminal domain"/>
    <property type="match status" value="1"/>
</dbReference>
<dbReference type="EC" id="1.-.-.-" evidence="8"/>
<keyword evidence="4" id="KW-0274">FAD</keyword>
<dbReference type="Pfam" id="PF02771">
    <property type="entry name" value="Acyl-CoA_dh_N"/>
    <property type="match status" value="1"/>
</dbReference>
<evidence type="ECO:0000256" key="4">
    <source>
        <dbReference type="ARBA" id="ARBA00022827"/>
    </source>
</evidence>
<gene>
    <name evidence="8" type="ORF">ACFPZN_39095</name>
</gene>
<feature type="domain" description="Acyl-CoA dehydrogenase/oxidase C-terminal" evidence="6">
    <location>
        <begin position="226"/>
        <end position="362"/>
    </location>
</feature>
<comment type="similarity">
    <text evidence="2">Belongs to the acyl-CoA dehydrogenase family.</text>
</comment>
<dbReference type="InterPro" id="IPR009100">
    <property type="entry name" value="AcylCoA_DH/oxidase_NM_dom_sf"/>
</dbReference>
<evidence type="ECO:0000256" key="2">
    <source>
        <dbReference type="ARBA" id="ARBA00009347"/>
    </source>
</evidence>
<evidence type="ECO:0000256" key="5">
    <source>
        <dbReference type="ARBA" id="ARBA00023002"/>
    </source>
</evidence>
<evidence type="ECO:0000313" key="9">
    <source>
        <dbReference type="Proteomes" id="UP001596074"/>
    </source>
</evidence>
<evidence type="ECO:0000256" key="1">
    <source>
        <dbReference type="ARBA" id="ARBA00001974"/>
    </source>
</evidence>
<accession>A0ABW1ACN8</accession>
<dbReference type="RefSeq" id="WP_378287595.1">
    <property type="nucleotide sequence ID" value="NZ_JBHSON010000073.1"/>
</dbReference>
<keyword evidence="5 8" id="KW-0560">Oxidoreductase</keyword>
<dbReference type="InterPro" id="IPR013786">
    <property type="entry name" value="AcylCoA_DH/ox_N"/>
</dbReference>
<dbReference type="GO" id="GO:0016491">
    <property type="term" value="F:oxidoreductase activity"/>
    <property type="evidence" value="ECO:0007669"/>
    <property type="project" value="UniProtKB-KW"/>
</dbReference>
<reference evidence="9" key="1">
    <citation type="journal article" date="2019" name="Int. J. Syst. Evol. Microbiol.">
        <title>The Global Catalogue of Microorganisms (GCM) 10K type strain sequencing project: providing services to taxonomists for standard genome sequencing and annotation.</title>
        <authorList>
            <consortium name="The Broad Institute Genomics Platform"/>
            <consortium name="The Broad Institute Genome Sequencing Center for Infectious Disease"/>
            <person name="Wu L."/>
            <person name="Ma J."/>
        </authorList>
    </citation>
    <scope>NUCLEOTIDE SEQUENCE [LARGE SCALE GENOMIC DNA]</scope>
    <source>
        <strain evidence="9">KCTC 42087</strain>
    </source>
</reference>
<keyword evidence="3" id="KW-0285">Flavoprotein</keyword>
<name>A0ABW1ACN8_9ACTN</name>
<dbReference type="Pfam" id="PF00441">
    <property type="entry name" value="Acyl-CoA_dh_1"/>
    <property type="match status" value="1"/>
</dbReference>
<dbReference type="InterPro" id="IPR046373">
    <property type="entry name" value="Acyl-CoA_Oxase/DH_mid-dom_sf"/>
</dbReference>
<comment type="caution">
    <text evidence="8">The sequence shown here is derived from an EMBL/GenBank/DDBJ whole genome shotgun (WGS) entry which is preliminary data.</text>
</comment>
<dbReference type="EMBL" id="JBHSON010000073">
    <property type="protein sequence ID" value="MFC5751658.1"/>
    <property type="molecule type" value="Genomic_DNA"/>
</dbReference>
<evidence type="ECO:0000256" key="3">
    <source>
        <dbReference type="ARBA" id="ARBA00022630"/>
    </source>
</evidence>
<proteinExistence type="inferred from homology"/>
<dbReference type="InterPro" id="IPR009075">
    <property type="entry name" value="AcylCo_DH/oxidase_C"/>
</dbReference>
<evidence type="ECO:0000259" key="7">
    <source>
        <dbReference type="Pfam" id="PF02771"/>
    </source>
</evidence>
<dbReference type="Gene3D" id="2.40.110.10">
    <property type="entry name" value="Butyryl-CoA Dehydrogenase, subunit A, domain 2"/>
    <property type="match status" value="1"/>
</dbReference>